<dbReference type="Gene3D" id="3.90.1490.10">
    <property type="entry name" value="putative n-type atp pyrophosphatase, domain 2"/>
    <property type="match status" value="1"/>
</dbReference>
<sequence length="223" mass="24280">MNKPKALIAWSSGKDCAWALHEARQSGDYDIVGALTTVTDSFRRVSMHGVREELLAAQLAAAELPSVTVRIPYPCPNDIYEREMAKALERARADGVTHVIFGDLFLADLRAYREEKMKSVGMACVFPLWQRPTHALARAMIAGGVEAHLAVVDVSKLDASFAGRRFDDALLAALPPDIDPCGENGEFHSFVAAGPMLRRRIAVSKGETVERDGFAFADLLPAA</sequence>
<name>A0A371B932_9BRAD</name>
<protein>
    <submittedName>
        <fullName evidence="2">ATP-binding protein</fullName>
    </submittedName>
</protein>
<keyword evidence="2" id="KW-0547">Nucleotide-binding</keyword>
<accession>A0A371B932</accession>
<organism evidence="2 3">
    <name type="scientific">Undibacter mobilis</name>
    <dbReference type="NCBI Taxonomy" id="2292256"/>
    <lineage>
        <taxon>Bacteria</taxon>
        <taxon>Pseudomonadati</taxon>
        <taxon>Pseudomonadota</taxon>
        <taxon>Alphaproteobacteria</taxon>
        <taxon>Hyphomicrobiales</taxon>
        <taxon>Nitrobacteraceae</taxon>
        <taxon>Undibacter</taxon>
    </lineage>
</organism>
<dbReference type="EMBL" id="QRGO01000001">
    <property type="protein sequence ID" value="RDV04109.1"/>
    <property type="molecule type" value="Genomic_DNA"/>
</dbReference>
<dbReference type="Proteomes" id="UP000263993">
    <property type="component" value="Unassembled WGS sequence"/>
</dbReference>
<keyword evidence="2" id="KW-0067">ATP-binding</keyword>
<dbReference type="Pfam" id="PF01902">
    <property type="entry name" value="Diphthami_syn_2"/>
    <property type="match status" value="1"/>
</dbReference>
<gene>
    <name evidence="2" type="ORF">DXH78_05605</name>
</gene>
<proteinExistence type="predicted"/>
<comment type="caution">
    <text evidence="2">The sequence shown here is derived from an EMBL/GenBank/DDBJ whole genome shotgun (WGS) entry which is preliminary data.</text>
</comment>
<dbReference type="RefSeq" id="WP_115516135.1">
    <property type="nucleotide sequence ID" value="NZ_QRGO01000001.1"/>
</dbReference>
<feature type="domain" description="Diphthamide synthase" evidence="1">
    <location>
        <begin position="5"/>
        <end position="212"/>
    </location>
</feature>
<dbReference type="InterPro" id="IPR002761">
    <property type="entry name" value="Diphthami_syn_dom"/>
</dbReference>
<evidence type="ECO:0000259" key="1">
    <source>
        <dbReference type="Pfam" id="PF01902"/>
    </source>
</evidence>
<dbReference type="AlphaFoldDB" id="A0A371B932"/>
<evidence type="ECO:0000313" key="2">
    <source>
        <dbReference type="EMBL" id="RDV04109.1"/>
    </source>
</evidence>
<dbReference type="Gene3D" id="3.40.50.620">
    <property type="entry name" value="HUPs"/>
    <property type="match status" value="1"/>
</dbReference>
<reference evidence="3" key="1">
    <citation type="submission" date="2018-08" db="EMBL/GenBank/DDBJ databases">
        <authorList>
            <person name="Kim S.-J."/>
            <person name="Jung G.-Y."/>
        </authorList>
    </citation>
    <scope>NUCLEOTIDE SEQUENCE [LARGE SCALE GENOMIC DNA]</scope>
    <source>
        <strain evidence="3">GY_H</strain>
    </source>
</reference>
<dbReference type="SUPFAM" id="SSF52402">
    <property type="entry name" value="Adenine nucleotide alpha hydrolases-like"/>
    <property type="match status" value="1"/>
</dbReference>
<evidence type="ECO:0000313" key="3">
    <source>
        <dbReference type="Proteomes" id="UP000263993"/>
    </source>
</evidence>
<dbReference type="GO" id="GO:0005524">
    <property type="term" value="F:ATP binding"/>
    <property type="evidence" value="ECO:0007669"/>
    <property type="project" value="UniProtKB-KW"/>
</dbReference>
<dbReference type="InterPro" id="IPR014729">
    <property type="entry name" value="Rossmann-like_a/b/a_fold"/>
</dbReference>
<dbReference type="OrthoDB" id="3572539at2"/>
<keyword evidence="3" id="KW-1185">Reference proteome</keyword>